<dbReference type="InterPro" id="IPR004305">
    <property type="entry name" value="Thiaminase-2/PQQC"/>
</dbReference>
<sequence>MLTDERPRCHVAAPALLLLAAAAFAIALLLHPAIATSPSAVQSTAASSLRSTAAPSLSASLWSDPAVQRVVSACESNGFVRALEAGSLPLQAFQGFLSQDKFFLGAFSRAYALARDKSSAAGDAASAAEFGDLLAGVENELSLHAGYAARWGVDMSLVRPAPACS</sequence>
<feature type="domain" description="Thiaminase-2/PQQC" evidence="1">
    <location>
        <begin position="79"/>
        <end position="164"/>
    </location>
</feature>
<dbReference type="STRING" id="2903.R1G2K6"/>
<evidence type="ECO:0000259" key="1">
    <source>
        <dbReference type="Pfam" id="PF03070"/>
    </source>
</evidence>
<organism evidence="2 3">
    <name type="scientific">Emiliania huxleyi (strain CCMP1516)</name>
    <dbReference type="NCBI Taxonomy" id="280463"/>
    <lineage>
        <taxon>Eukaryota</taxon>
        <taxon>Haptista</taxon>
        <taxon>Haptophyta</taxon>
        <taxon>Prymnesiophyceae</taxon>
        <taxon>Isochrysidales</taxon>
        <taxon>Noelaerhabdaceae</taxon>
        <taxon>Emiliania</taxon>
    </lineage>
</organism>
<dbReference type="AlphaFoldDB" id="A0A0D3KWD9"/>
<dbReference type="PaxDb" id="2903-EOD40074"/>
<dbReference type="RefSeq" id="XP_005792503.1">
    <property type="nucleotide sequence ID" value="XM_005792446.1"/>
</dbReference>
<dbReference type="GeneID" id="17285346"/>
<dbReference type="KEGG" id="ehx:EMIHUDRAFT_260274"/>
<dbReference type="Pfam" id="PF03070">
    <property type="entry name" value="TENA_THI-4"/>
    <property type="match status" value="1"/>
</dbReference>
<dbReference type="EnsemblProtists" id="EOD40074">
    <property type="protein sequence ID" value="EOD40074"/>
    <property type="gene ID" value="EMIHUDRAFT_260274"/>
</dbReference>
<accession>A0A0D3KWD9</accession>
<protein>
    <recommendedName>
        <fullName evidence="1">Thiaminase-2/PQQC domain-containing protein</fullName>
    </recommendedName>
</protein>
<evidence type="ECO:0000313" key="2">
    <source>
        <dbReference type="EnsemblProtists" id="EOD40074"/>
    </source>
</evidence>
<proteinExistence type="predicted"/>
<dbReference type="InterPro" id="IPR016084">
    <property type="entry name" value="Haem_Oase-like_multi-hlx"/>
</dbReference>
<name>A0A0D3KWD9_EMIH1</name>
<dbReference type="GO" id="GO:0006772">
    <property type="term" value="P:thiamine metabolic process"/>
    <property type="evidence" value="ECO:0007669"/>
    <property type="project" value="UniProtKB-ARBA"/>
</dbReference>
<dbReference type="InterPro" id="IPR050967">
    <property type="entry name" value="Thiamine_Salvage_TenA"/>
</dbReference>
<keyword evidence="3" id="KW-1185">Reference proteome</keyword>
<dbReference type="Gene3D" id="1.20.910.10">
    <property type="entry name" value="Heme oxygenase-like"/>
    <property type="match status" value="1"/>
</dbReference>
<dbReference type="HOGENOM" id="CLU_1615179_0_0_1"/>
<evidence type="ECO:0000313" key="3">
    <source>
        <dbReference type="Proteomes" id="UP000013827"/>
    </source>
</evidence>
<reference evidence="2" key="2">
    <citation type="submission" date="2024-10" db="UniProtKB">
        <authorList>
            <consortium name="EnsemblProtists"/>
        </authorList>
    </citation>
    <scope>IDENTIFICATION</scope>
</reference>
<dbReference type="SUPFAM" id="SSF48613">
    <property type="entry name" value="Heme oxygenase-like"/>
    <property type="match status" value="1"/>
</dbReference>
<dbReference type="PANTHER" id="PTHR43198">
    <property type="entry name" value="BIFUNCTIONAL TH2 PROTEIN"/>
    <property type="match status" value="1"/>
</dbReference>
<dbReference type="Proteomes" id="UP000013827">
    <property type="component" value="Unassembled WGS sequence"/>
</dbReference>
<reference evidence="3" key="1">
    <citation type="journal article" date="2013" name="Nature">
        <title>Pan genome of the phytoplankton Emiliania underpins its global distribution.</title>
        <authorList>
            <person name="Read B.A."/>
            <person name="Kegel J."/>
            <person name="Klute M.J."/>
            <person name="Kuo A."/>
            <person name="Lefebvre S.C."/>
            <person name="Maumus F."/>
            <person name="Mayer C."/>
            <person name="Miller J."/>
            <person name="Monier A."/>
            <person name="Salamov A."/>
            <person name="Young J."/>
            <person name="Aguilar M."/>
            <person name="Claverie J.M."/>
            <person name="Frickenhaus S."/>
            <person name="Gonzalez K."/>
            <person name="Herman E.K."/>
            <person name="Lin Y.C."/>
            <person name="Napier J."/>
            <person name="Ogata H."/>
            <person name="Sarno A.F."/>
            <person name="Shmutz J."/>
            <person name="Schroeder D."/>
            <person name="de Vargas C."/>
            <person name="Verret F."/>
            <person name="von Dassow P."/>
            <person name="Valentin K."/>
            <person name="Van de Peer Y."/>
            <person name="Wheeler G."/>
            <person name="Dacks J.B."/>
            <person name="Delwiche C.F."/>
            <person name="Dyhrman S.T."/>
            <person name="Glockner G."/>
            <person name="John U."/>
            <person name="Richards T."/>
            <person name="Worden A.Z."/>
            <person name="Zhang X."/>
            <person name="Grigoriev I.V."/>
            <person name="Allen A.E."/>
            <person name="Bidle K."/>
            <person name="Borodovsky M."/>
            <person name="Bowler C."/>
            <person name="Brownlee C."/>
            <person name="Cock J.M."/>
            <person name="Elias M."/>
            <person name="Gladyshev V.N."/>
            <person name="Groth M."/>
            <person name="Guda C."/>
            <person name="Hadaegh A."/>
            <person name="Iglesias-Rodriguez M.D."/>
            <person name="Jenkins J."/>
            <person name="Jones B.M."/>
            <person name="Lawson T."/>
            <person name="Leese F."/>
            <person name="Lindquist E."/>
            <person name="Lobanov A."/>
            <person name="Lomsadze A."/>
            <person name="Malik S.B."/>
            <person name="Marsh M.E."/>
            <person name="Mackinder L."/>
            <person name="Mock T."/>
            <person name="Mueller-Roeber B."/>
            <person name="Pagarete A."/>
            <person name="Parker M."/>
            <person name="Probert I."/>
            <person name="Quesneville H."/>
            <person name="Raines C."/>
            <person name="Rensing S.A."/>
            <person name="Riano-Pachon D.M."/>
            <person name="Richier S."/>
            <person name="Rokitta S."/>
            <person name="Shiraiwa Y."/>
            <person name="Soanes D.M."/>
            <person name="van der Giezen M."/>
            <person name="Wahlund T.M."/>
            <person name="Williams B."/>
            <person name="Wilson W."/>
            <person name="Wolfe G."/>
            <person name="Wurch L.L."/>
        </authorList>
    </citation>
    <scope>NUCLEOTIDE SEQUENCE</scope>
</reference>
<dbReference type="PANTHER" id="PTHR43198:SF2">
    <property type="entry name" value="SI:CH1073-67J19.1-RELATED"/>
    <property type="match status" value="1"/>
</dbReference>
<dbReference type="GO" id="GO:0005829">
    <property type="term" value="C:cytosol"/>
    <property type="evidence" value="ECO:0007669"/>
    <property type="project" value="TreeGrafter"/>
</dbReference>